<organism evidence="7 8">
    <name type="scientific">Candidatus Ornithospirochaeta stercoripullorum</name>
    <dbReference type="NCBI Taxonomy" id="2840899"/>
    <lineage>
        <taxon>Bacteria</taxon>
        <taxon>Pseudomonadati</taxon>
        <taxon>Spirochaetota</taxon>
        <taxon>Spirochaetia</taxon>
        <taxon>Spirochaetales</taxon>
        <taxon>Spirochaetaceae</taxon>
        <taxon>Spirochaetaceae incertae sedis</taxon>
        <taxon>Candidatus Ornithospirochaeta</taxon>
    </lineage>
</organism>
<dbReference type="GO" id="GO:0030313">
    <property type="term" value="C:cell envelope"/>
    <property type="evidence" value="ECO:0007669"/>
    <property type="project" value="UniProtKB-SubCell"/>
</dbReference>
<reference evidence="7" key="2">
    <citation type="journal article" date="2021" name="PeerJ">
        <title>Extensive microbial diversity within the chicken gut microbiome revealed by metagenomics and culture.</title>
        <authorList>
            <person name="Gilroy R."/>
            <person name="Ravi A."/>
            <person name="Getino M."/>
            <person name="Pursley I."/>
            <person name="Horton D.L."/>
            <person name="Alikhan N.F."/>
            <person name="Baker D."/>
            <person name="Gharbi K."/>
            <person name="Hall N."/>
            <person name="Watson M."/>
            <person name="Adriaenssens E.M."/>
            <person name="Foster-Nyarko E."/>
            <person name="Jarju S."/>
            <person name="Secka A."/>
            <person name="Antonio M."/>
            <person name="Oren A."/>
            <person name="Chaudhuri R.R."/>
            <person name="La Ragione R."/>
            <person name="Hildebrand F."/>
            <person name="Pallen M.J."/>
        </authorList>
    </citation>
    <scope>NUCLEOTIDE SEQUENCE</scope>
    <source>
        <strain evidence="7">7293</strain>
    </source>
</reference>
<dbReference type="PANTHER" id="PTHR35936:SF17">
    <property type="entry name" value="ARGININE-BINDING EXTRACELLULAR PROTEIN ARTP"/>
    <property type="match status" value="1"/>
</dbReference>
<dbReference type="CDD" id="cd13624">
    <property type="entry name" value="PBP2_Arg_Lys_His"/>
    <property type="match status" value="1"/>
</dbReference>
<comment type="caution">
    <text evidence="7">The sequence shown here is derived from an EMBL/GenBank/DDBJ whole genome shotgun (WGS) entry which is preliminary data.</text>
</comment>
<dbReference type="SMART" id="SM00062">
    <property type="entry name" value="PBPb"/>
    <property type="match status" value="1"/>
</dbReference>
<evidence type="ECO:0000256" key="5">
    <source>
        <dbReference type="SAM" id="SignalP"/>
    </source>
</evidence>
<evidence type="ECO:0000256" key="3">
    <source>
        <dbReference type="ARBA" id="ARBA00022729"/>
    </source>
</evidence>
<feature type="chain" id="PRO_5039723913" evidence="5">
    <location>
        <begin position="21"/>
        <end position="252"/>
    </location>
</feature>
<evidence type="ECO:0000313" key="7">
    <source>
        <dbReference type="EMBL" id="MBO8436217.1"/>
    </source>
</evidence>
<comment type="subcellular location">
    <subcellularLocation>
        <location evidence="1">Cell envelope</location>
    </subcellularLocation>
</comment>
<dbReference type="InterPro" id="IPR001638">
    <property type="entry name" value="Solute-binding_3/MltF_N"/>
</dbReference>
<dbReference type="Proteomes" id="UP000823615">
    <property type="component" value="Unassembled WGS sequence"/>
</dbReference>
<reference evidence="7" key="1">
    <citation type="submission" date="2020-10" db="EMBL/GenBank/DDBJ databases">
        <authorList>
            <person name="Gilroy R."/>
        </authorList>
    </citation>
    <scope>NUCLEOTIDE SEQUENCE</scope>
    <source>
        <strain evidence="7">7293</strain>
    </source>
</reference>
<evidence type="ECO:0000256" key="2">
    <source>
        <dbReference type="ARBA" id="ARBA00010333"/>
    </source>
</evidence>
<dbReference type="PANTHER" id="PTHR35936">
    <property type="entry name" value="MEMBRANE-BOUND LYTIC MUREIN TRANSGLYCOSYLASE F"/>
    <property type="match status" value="1"/>
</dbReference>
<dbReference type="Pfam" id="PF00497">
    <property type="entry name" value="SBP_bac_3"/>
    <property type="match status" value="1"/>
</dbReference>
<dbReference type="EMBL" id="JADIMT010000055">
    <property type="protein sequence ID" value="MBO8436217.1"/>
    <property type="molecule type" value="Genomic_DNA"/>
</dbReference>
<feature type="signal peptide" evidence="5">
    <location>
        <begin position="1"/>
        <end position="20"/>
    </location>
</feature>
<feature type="domain" description="Solute-binding protein family 3/N-terminal" evidence="6">
    <location>
        <begin position="30"/>
        <end position="252"/>
    </location>
</feature>
<dbReference type="AlphaFoldDB" id="A0A9D9DYI5"/>
<proteinExistence type="inferred from homology"/>
<gene>
    <name evidence="7" type="ORF">IAA97_04490</name>
</gene>
<dbReference type="Gene3D" id="3.40.190.10">
    <property type="entry name" value="Periplasmic binding protein-like II"/>
    <property type="match status" value="2"/>
</dbReference>
<dbReference type="SUPFAM" id="SSF53850">
    <property type="entry name" value="Periplasmic binding protein-like II"/>
    <property type="match status" value="1"/>
</dbReference>
<protein>
    <submittedName>
        <fullName evidence="7">Basic amino acid ABC transporter substrate-binding protein</fullName>
    </submittedName>
</protein>
<comment type="similarity">
    <text evidence="2 4">Belongs to the bacterial solute-binding protein 3 family.</text>
</comment>
<evidence type="ECO:0000313" key="8">
    <source>
        <dbReference type="Proteomes" id="UP000823615"/>
    </source>
</evidence>
<name>A0A9D9DYI5_9SPIO</name>
<keyword evidence="3 5" id="KW-0732">Signal</keyword>
<sequence>MKKYAIIAIVMLLIPFMAFANGAAEEEKTEYVFATDATWPPFEYIDENGNLTGFEVELVPMIGEAIGKNFVVENIPWDTIFAGLRNGQYDAVASGVTITEERKATIDFSMPINNQGQVLIIPSAKADTIKSINDLPEGAKVGVQIGTTGDFALEAYPVDIRRYDDIGLAIEDMLNGNLDGAVCDSLIASDFVLKNENYANLLTVAGEPFTSEEIAIGVQKGNTELLNMINEGLQILMDNGQFDELKAKWGII</sequence>
<dbReference type="PROSITE" id="PS01039">
    <property type="entry name" value="SBP_BACTERIAL_3"/>
    <property type="match status" value="1"/>
</dbReference>
<accession>A0A9D9DYI5</accession>
<evidence type="ECO:0000259" key="6">
    <source>
        <dbReference type="SMART" id="SM00062"/>
    </source>
</evidence>
<dbReference type="InterPro" id="IPR018313">
    <property type="entry name" value="SBP_3_CS"/>
</dbReference>
<evidence type="ECO:0000256" key="1">
    <source>
        <dbReference type="ARBA" id="ARBA00004196"/>
    </source>
</evidence>
<evidence type="ECO:0000256" key="4">
    <source>
        <dbReference type="RuleBase" id="RU003744"/>
    </source>
</evidence>